<reference evidence="2" key="1">
    <citation type="journal article" date="2019" name="Int. J. Syst. Evol. Microbiol.">
        <title>The Global Catalogue of Microorganisms (GCM) 10K type strain sequencing project: providing services to taxonomists for standard genome sequencing and annotation.</title>
        <authorList>
            <consortium name="The Broad Institute Genomics Platform"/>
            <consortium name="The Broad Institute Genome Sequencing Center for Infectious Disease"/>
            <person name="Wu L."/>
            <person name="Ma J."/>
        </authorList>
    </citation>
    <scope>NUCLEOTIDE SEQUENCE [LARGE SCALE GENOMIC DNA]</scope>
    <source>
        <strain evidence="2">JCM 16914</strain>
    </source>
</reference>
<comment type="caution">
    <text evidence="1">The sequence shown here is derived from an EMBL/GenBank/DDBJ whole genome shotgun (WGS) entry which is preliminary data.</text>
</comment>
<proteinExistence type="predicted"/>
<organism evidence="1 2">
    <name type="scientific">Halomonas cibimaris</name>
    <dbReference type="NCBI Taxonomy" id="657012"/>
    <lineage>
        <taxon>Bacteria</taxon>
        <taxon>Pseudomonadati</taxon>
        <taxon>Pseudomonadota</taxon>
        <taxon>Gammaproteobacteria</taxon>
        <taxon>Oceanospirillales</taxon>
        <taxon>Halomonadaceae</taxon>
        <taxon>Halomonas</taxon>
    </lineage>
</organism>
<gene>
    <name evidence="1" type="ORF">GCM10022228_00310</name>
</gene>
<evidence type="ECO:0000313" key="2">
    <source>
        <dbReference type="Proteomes" id="UP001500133"/>
    </source>
</evidence>
<dbReference type="Proteomes" id="UP001500133">
    <property type="component" value="Unassembled WGS sequence"/>
</dbReference>
<evidence type="ECO:0000313" key="1">
    <source>
        <dbReference type="EMBL" id="GAA3893165.1"/>
    </source>
</evidence>
<dbReference type="EMBL" id="BAAAZT010000005">
    <property type="protein sequence ID" value="GAA3893165.1"/>
    <property type="molecule type" value="Genomic_DNA"/>
</dbReference>
<name>A0ABP7L2Z4_9GAMM</name>
<accession>A0ABP7L2Z4</accession>
<protein>
    <submittedName>
        <fullName evidence="1">Uncharacterized protein</fullName>
    </submittedName>
</protein>
<keyword evidence="2" id="KW-1185">Reference proteome</keyword>
<sequence>MLRSLYCRLLEAGDERVLELAAQASAKGWIVMRHIDNVIDVAFPAQNSVVERALTYGDATPAFQQDSSHE</sequence>